<reference evidence="1 2" key="1">
    <citation type="submission" date="2021-03" db="EMBL/GenBank/DDBJ databases">
        <title>Genomic Encyclopedia of Type Strains, Phase IV (KMG-IV): sequencing the most valuable type-strain genomes for metagenomic binning, comparative biology and taxonomic classification.</title>
        <authorList>
            <person name="Goeker M."/>
        </authorList>
    </citation>
    <scope>NUCLEOTIDE SEQUENCE [LARGE SCALE GENOMIC DNA]</scope>
    <source>
        <strain evidence="1 2">DSM 27512</strain>
    </source>
</reference>
<protein>
    <submittedName>
        <fullName evidence="1">Uncharacterized protein</fullName>
    </submittedName>
</protein>
<name>A0ABS4KJU8_9FIRM</name>
<sequence length="279" mass="32842">MTSDTPLWAREIKSKNEIPKKFIGHIDPYVLSMENLPLMIHMPQHPNEENIALDKIIYSYSDNIYLLKELDNGKIESFTLNTKDIFSVEHGKILLYSWLRLKTPDEFSDGLFMDFNTVMEPLFKNLIDVVRLSNKSNHHVELNYSEAYDIKKLDYKFQNYINDVLDEGFIIRYLLFQNPFISSKENKEMTYNHITFLTDDELINIKEEPDKTNPSKLCVIWNFVSLSNIDKIDIKDYADNDYVSLEITSSNVKHSLGLFEEKNKEHLYHLISTVRDLKN</sequence>
<dbReference type="EMBL" id="JAGGLI010000020">
    <property type="protein sequence ID" value="MBP2028068.1"/>
    <property type="molecule type" value="Genomic_DNA"/>
</dbReference>
<dbReference type="Proteomes" id="UP001314903">
    <property type="component" value="Unassembled WGS sequence"/>
</dbReference>
<organism evidence="1 2">
    <name type="scientific">Acetoanaerobium pronyense</name>
    <dbReference type="NCBI Taxonomy" id="1482736"/>
    <lineage>
        <taxon>Bacteria</taxon>
        <taxon>Bacillati</taxon>
        <taxon>Bacillota</taxon>
        <taxon>Clostridia</taxon>
        <taxon>Peptostreptococcales</taxon>
        <taxon>Filifactoraceae</taxon>
        <taxon>Acetoanaerobium</taxon>
    </lineage>
</organism>
<accession>A0ABS4KJU8</accession>
<comment type="caution">
    <text evidence="1">The sequence shown here is derived from an EMBL/GenBank/DDBJ whole genome shotgun (WGS) entry which is preliminary data.</text>
</comment>
<proteinExistence type="predicted"/>
<gene>
    <name evidence="1" type="ORF">J2Z35_001867</name>
</gene>
<evidence type="ECO:0000313" key="2">
    <source>
        <dbReference type="Proteomes" id="UP001314903"/>
    </source>
</evidence>
<dbReference type="RefSeq" id="WP_209661125.1">
    <property type="nucleotide sequence ID" value="NZ_JAGGLI010000020.1"/>
</dbReference>
<keyword evidence="2" id="KW-1185">Reference proteome</keyword>
<evidence type="ECO:0000313" key="1">
    <source>
        <dbReference type="EMBL" id="MBP2028068.1"/>
    </source>
</evidence>